<name>A0A562VMB4_9BACT</name>
<evidence type="ECO:0000256" key="2">
    <source>
        <dbReference type="ARBA" id="ARBA00023008"/>
    </source>
</evidence>
<feature type="transmembrane region" description="Helical" evidence="3">
    <location>
        <begin position="251"/>
        <end position="274"/>
    </location>
</feature>
<evidence type="ECO:0000256" key="4">
    <source>
        <dbReference type="SAM" id="SignalP"/>
    </source>
</evidence>
<gene>
    <name evidence="6" type="ORF">JN12_02247</name>
</gene>
<dbReference type="InterPro" id="IPR003782">
    <property type="entry name" value="SCO1/SenC"/>
</dbReference>
<protein>
    <submittedName>
        <fullName evidence="6">Protein SCO1/2</fullName>
    </submittedName>
</protein>
<feature type="chain" id="PRO_5021883256" evidence="4">
    <location>
        <begin position="30"/>
        <end position="285"/>
    </location>
</feature>
<keyword evidence="3" id="KW-0812">Transmembrane</keyword>
<evidence type="ECO:0000256" key="3">
    <source>
        <dbReference type="SAM" id="Phobius"/>
    </source>
</evidence>
<dbReference type="EMBL" id="VLLN01000012">
    <property type="protein sequence ID" value="TWJ19028.1"/>
    <property type="molecule type" value="Genomic_DNA"/>
</dbReference>
<keyword evidence="7" id="KW-1185">Reference proteome</keyword>
<dbReference type="Gene3D" id="3.40.30.10">
    <property type="entry name" value="Glutaredoxin"/>
    <property type="match status" value="1"/>
</dbReference>
<evidence type="ECO:0000259" key="5">
    <source>
        <dbReference type="PROSITE" id="PS51352"/>
    </source>
</evidence>
<keyword evidence="3" id="KW-1133">Transmembrane helix</keyword>
<dbReference type="Proteomes" id="UP000319449">
    <property type="component" value="Unassembled WGS sequence"/>
</dbReference>
<accession>A0A562VMB4</accession>
<dbReference type="PANTHER" id="PTHR12151:SF8">
    <property type="entry name" value="THIOREDOXIN DOMAIN-CONTAINING PROTEIN"/>
    <property type="match status" value="1"/>
</dbReference>
<feature type="signal peptide" evidence="4">
    <location>
        <begin position="1"/>
        <end position="29"/>
    </location>
</feature>
<evidence type="ECO:0000313" key="6">
    <source>
        <dbReference type="EMBL" id="TWJ19028.1"/>
    </source>
</evidence>
<evidence type="ECO:0000313" key="7">
    <source>
        <dbReference type="Proteomes" id="UP000319449"/>
    </source>
</evidence>
<keyword evidence="2" id="KW-0186">Copper</keyword>
<dbReference type="CDD" id="cd02968">
    <property type="entry name" value="SCO"/>
    <property type="match status" value="1"/>
</dbReference>
<dbReference type="PROSITE" id="PS51352">
    <property type="entry name" value="THIOREDOXIN_2"/>
    <property type="match status" value="1"/>
</dbReference>
<comment type="similarity">
    <text evidence="1">Belongs to the SCO1/2 family.</text>
</comment>
<reference evidence="6 7" key="1">
    <citation type="submission" date="2019-07" db="EMBL/GenBank/DDBJ databases">
        <title>Genomic Encyclopedia of Archaeal and Bacterial Type Strains, Phase II (KMG-II): from individual species to whole genera.</title>
        <authorList>
            <person name="Goeker M."/>
        </authorList>
    </citation>
    <scope>NUCLEOTIDE SEQUENCE [LARGE SCALE GENOMIC DNA]</scope>
    <source>
        <strain evidence="6 7">ATCC BAA-1139</strain>
    </source>
</reference>
<keyword evidence="3" id="KW-0472">Membrane</keyword>
<dbReference type="SUPFAM" id="SSF52833">
    <property type="entry name" value="Thioredoxin-like"/>
    <property type="match status" value="1"/>
</dbReference>
<feature type="domain" description="Thioredoxin" evidence="5">
    <location>
        <begin position="56"/>
        <end position="224"/>
    </location>
</feature>
<evidence type="ECO:0000256" key="1">
    <source>
        <dbReference type="ARBA" id="ARBA00010996"/>
    </source>
</evidence>
<dbReference type="PANTHER" id="PTHR12151">
    <property type="entry name" value="ELECTRON TRANSPORT PROTIN SCO1/SENC FAMILY MEMBER"/>
    <property type="match status" value="1"/>
</dbReference>
<keyword evidence="4" id="KW-0732">Signal</keyword>
<comment type="caution">
    <text evidence="6">The sequence shown here is derived from an EMBL/GenBank/DDBJ whole genome shotgun (WGS) entry which is preliminary data.</text>
</comment>
<proteinExistence type="inferred from homology"/>
<dbReference type="InterPro" id="IPR013766">
    <property type="entry name" value="Thioredoxin_domain"/>
</dbReference>
<dbReference type="InterPro" id="IPR036249">
    <property type="entry name" value="Thioredoxin-like_sf"/>
</dbReference>
<sequence>MVGLRCLSKYTPLLAATFASVLMLHPARAAAHSEETTLLHDHTATSASDTSVGLDERLGAKVPLDLTFRDETGKPVRLGDLVAGPTIILPVYYSCTNVCNYLQNGLARVLPQLKAKPGTEYRVISVSFDETETPALAARAKKMHLNSIEAPFPVDGWRFLTGDAGSIRQLTASAGYRFQRQGHDFIHPVASIIVARDGTIVRYLYGTTFLPKDLALALLEAREGKVGVTVRRVVGYCFSFDPAGKTYVFNLLRVSATVVMLSAGGFLAFLFLGGRKRRQQPTRRA</sequence>
<dbReference type="AlphaFoldDB" id="A0A562VMB4"/>
<organism evidence="6 7">
    <name type="scientific">Geobacter argillaceus</name>
    <dbReference type="NCBI Taxonomy" id="345631"/>
    <lineage>
        <taxon>Bacteria</taxon>
        <taxon>Pseudomonadati</taxon>
        <taxon>Thermodesulfobacteriota</taxon>
        <taxon>Desulfuromonadia</taxon>
        <taxon>Geobacterales</taxon>
        <taxon>Geobacteraceae</taxon>
        <taxon>Geobacter</taxon>
    </lineage>
</organism>